<name>A0A833N877_9BACT</name>
<dbReference type="Gene3D" id="3.40.50.300">
    <property type="entry name" value="P-loop containing nucleotide triphosphate hydrolases"/>
    <property type="match status" value="1"/>
</dbReference>
<evidence type="ECO:0000313" key="7">
    <source>
        <dbReference type="Proteomes" id="UP000442694"/>
    </source>
</evidence>
<keyword evidence="4" id="KW-0812">Transmembrane</keyword>
<feature type="transmembrane region" description="Helical" evidence="4">
    <location>
        <begin position="42"/>
        <end position="60"/>
    </location>
</feature>
<comment type="caution">
    <text evidence="6">The sequence shown here is derived from an EMBL/GenBank/DDBJ whole genome shotgun (WGS) entry which is preliminary data.</text>
</comment>
<dbReference type="Pfam" id="PF00488">
    <property type="entry name" value="MutS_V"/>
    <property type="match status" value="1"/>
</dbReference>
<keyword evidence="7" id="KW-1185">Reference proteome</keyword>
<dbReference type="PANTHER" id="PTHR11361">
    <property type="entry name" value="DNA MISMATCH REPAIR PROTEIN MUTS FAMILY MEMBER"/>
    <property type="match status" value="1"/>
</dbReference>
<feature type="transmembrane region" description="Helical" evidence="4">
    <location>
        <begin position="356"/>
        <end position="377"/>
    </location>
</feature>
<dbReference type="InterPro" id="IPR000432">
    <property type="entry name" value="DNA_mismatch_repair_MutS_C"/>
</dbReference>
<sequence length="633" mass="72326">MNEDLQKNPNNNSDSLLSPFIRAQARSKIIDSKLKTFDNRFALFRLLSTIALLAIVVNYAQKSNSTTTLLLIILFLIFCLFTSWIHNIIQAKQKKWNAVALSYELSEARSQRDFDFITTQKSPWHDECIVVPKGHVYSSDLDIHTQLYLLLNTCSTKEGSQKLFSMLMEAGIQPEQTQIVIERSKNAQTLSRKTRLLRHFESLRLSESFLQKYFKLYEKKVEGENSELEEKKDSNSIVSISFRIFYAFVSICAWFIILIPAFNNFISTGNTEAFLQPIFLYTGFLLLGTLIFTPITQLATKVAQSSKTLQEIINTLNNNESIAESLQFTFLKKQAKAKIKSLNLLLDLVSLRGNPIFWVTLHIFLPFDALVCLILQLKIKNFSATLKVWENELYEFDVIASFARFASENPNSRFVTLSERKQASDQQIECTHLGHPLIATQKRICNTIKLHKSSPVVLLTGSNMAGKSTFLRTLGTNIVLANIGAPVFATKFIMPPFRLLCAIRIDDSLSEGTSYFYAEVKRLHFILNSLNNSYQNPGFFLIDEIFRGTNNKERYIGSWHIIHALFEKNSFGFISTHDLALTELDKNDSRLINMHFREHIEGLKLAFDYLIKEGPCPTTNALYIMKQHGLPVP</sequence>
<protein>
    <recommendedName>
        <fullName evidence="5">DNA mismatch repair proteins mutS family domain-containing protein</fullName>
    </recommendedName>
</protein>
<organism evidence="6 7">
    <name type="scientific">Fluviispira multicolorata</name>
    <dbReference type="NCBI Taxonomy" id="2654512"/>
    <lineage>
        <taxon>Bacteria</taxon>
        <taxon>Pseudomonadati</taxon>
        <taxon>Bdellovibrionota</taxon>
        <taxon>Oligoflexia</taxon>
        <taxon>Silvanigrellales</taxon>
        <taxon>Silvanigrellaceae</taxon>
        <taxon>Fluviispira</taxon>
    </lineage>
</organism>
<reference evidence="6 7" key="1">
    <citation type="submission" date="2019-10" db="EMBL/GenBank/DDBJ databases">
        <title>New genus of Silvanigrellaceae.</title>
        <authorList>
            <person name="Pitt A."/>
            <person name="Hahn M.W."/>
        </authorList>
    </citation>
    <scope>NUCLEOTIDE SEQUENCE [LARGE SCALE GENOMIC DNA]</scope>
    <source>
        <strain evidence="6 7">33A1-SZDP</strain>
    </source>
</reference>
<dbReference type="Proteomes" id="UP000442694">
    <property type="component" value="Unassembled WGS sequence"/>
</dbReference>
<dbReference type="SMART" id="SM00534">
    <property type="entry name" value="MUTSac"/>
    <property type="match status" value="1"/>
</dbReference>
<keyword evidence="3" id="KW-0238">DNA-binding</keyword>
<dbReference type="EMBL" id="WFLN01000004">
    <property type="protein sequence ID" value="KAB8033701.1"/>
    <property type="molecule type" value="Genomic_DNA"/>
</dbReference>
<dbReference type="GO" id="GO:0140664">
    <property type="term" value="F:ATP-dependent DNA damage sensor activity"/>
    <property type="evidence" value="ECO:0007669"/>
    <property type="project" value="InterPro"/>
</dbReference>
<dbReference type="RefSeq" id="WP_152211787.1">
    <property type="nucleotide sequence ID" value="NZ_WFLN01000004.1"/>
</dbReference>
<evidence type="ECO:0000256" key="1">
    <source>
        <dbReference type="ARBA" id="ARBA00022741"/>
    </source>
</evidence>
<keyword evidence="4" id="KW-1133">Transmembrane helix</keyword>
<evidence type="ECO:0000259" key="5">
    <source>
        <dbReference type="SMART" id="SM00534"/>
    </source>
</evidence>
<dbReference type="GO" id="GO:0006298">
    <property type="term" value="P:mismatch repair"/>
    <property type="evidence" value="ECO:0007669"/>
    <property type="project" value="InterPro"/>
</dbReference>
<evidence type="ECO:0000313" key="6">
    <source>
        <dbReference type="EMBL" id="KAB8033701.1"/>
    </source>
</evidence>
<dbReference type="GO" id="GO:0005829">
    <property type="term" value="C:cytosol"/>
    <property type="evidence" value="ECO:0007669"/>
    <property type="project" value="TreeGrafter"/>
</dbReference>
<evidence type="ECO:0000256" key="4">
    <source>
        <dbReference type="SAM" id="Phobius"/>
    </source>
</evidence>
<dbReference type="SUPFAM" id="SSF52540">
    <property type="entry name" value="P-loop containing nucleoside triphosphate hydrolases"/>
    <property type="match status" value="1"/>
</dbReference>
<keyword evidence="2" id="KW-0067">ATP-binding</keyword>
<keyword evidence="1" id="KW-0547">Nucleotide-binding</keyword>
<accession>A0A833N877</accession>
<feature type="transmembrane region" description="Helical" evidence="4">
    <location>
        <begin position="278"/>
        <end position="299"/>
    </location>
</feature>
<gene>
    <name evidence="6" type="ORF">GCL57_03065</name>
</gene>
<evidence type="ECO:0000256" key="3">
    <source>
        <dbReference type="ARBA" id="ARBA00023125"/>
    </source>
</evidence>
<dbReference type="InterPro" id="IPR045076">
    <property type="entry name" value="MutS"/>
</dbReference>
<dbReference type="PANTHER" id="PTHR11361:SF99">
    <property type="entry name" value="DNA MISMATCH REPAIR PROTEIN"/>
    <property type="match status" value="1"/>
</dbReference>
<feature type="domain" description="DNA mismatch repair proteins mutS family" evidence="5">
    <location>
        <begin position="454"/>
        <end position="633"/>
    </location>
</feature>
<evidence type="ECO:0000256" key="2">
    <source>
        <dbReference type="ARBA" id="ARBA00022840"/>
    </source>
</evidence>
<keyword evidence="4" id="KW-0472">Membrane</keyword>
<feature type="transmembrane region" description="Helical" evidence="4">
    <location>
        <begin position="66"/>
        <end position="85"/>
    </location>
</feature>
<dbReference type="AlphaFoldDB" id="A0A833N877"/>
<dbReference type="InterPro" id="IPR027417">
    <property type="entry name" value="P-loop_NTPase"/>
</dbReference>
<feature type="transmembrane region" description="Helical" evidence="4">
    <location>
        <begin position="244"/>
        <end position="266"/>
    </location>
</feature>
<proteinExistence type="predicted"/>
<dbReference type="GO" id="GO:0005524">
    <property type="term" value="F:ATP binding"/>
    <property type="evidence" value="ECO:0007669"/>
    <property type="project" value="UniProtKB-KW"/>
</dbReference>
<dbReference type="GO" id="GO:0030983">
    <property type="term" value="F:mismatched DNA binding"/>
    <property type="evidence" value="ECO:0007669"/>
    <property type="project" value="InterPro"/>
</dbReference>